<evidence type="ECO:0000313" key="1">
    <source>
        <dbReference type="EMBL" id="MBB6509349.1"/>
    </source>
</evidence>
<evidence type="ECO:0008006" key="3">
    <source>
        <dbReference type="Google" id="ProtNLM"/>
    </source>
</evidence>
<evidence type="ECO:0000313" key="2">
    <source>
        <dbReference type="Proteomes" id="UP000585437"/>
    </source>
</evidence>
<organism evidence="1 2">
    <name type="scientific">Rhizobium soli</name>
    <dbReference type="NCBI Taxonomy" id="424798"/>
    <lineage>
        <taxon>Bacteria</taxon>
        <taxon>Pseudomonadati</taxon>
        <taxon>Pseudomonadota</taxon>
        <taxon>Alphaproteobacteria</taxon>
        <taxon>Hyphomicrobiales</taxon>
        <taxon>Rhizobiaceae</taxon>
        <taxon>Rhizobium/Agrobacterium group</taxon>
        <taxon>Rhizobium</taxon>
    </lineage>
</organism>
<dbReference type="AlphaFoldDB" id="A0A7X0JLQ3"/>
<name>A0A7X0JLQ3_9HYPH</name>
<dbReference type="EMBL" id="JACHBU010000004">
    <property type="protein sequence ID" value="MBB6509349.1"/>
    <property type="molecule type" value="Genomic_DNA"/>
</dbReference>
<comment type="caution">
    <text evidence="1">The sequence shown here is derived from an EMBL/GenBank/DDBJ whole genome shotgun (WGS) entry which is preliminary data.</text>
</comment>
<proteinExistence type="predicted"/>
<sequence>MENSFGVALDFSHVQLGDRPLVVCDVDDVVLDFAAPFTEFIKAEGLELLPRSFRLTGNIVSVETQVPIEEADVKRLIGAFFDRQEDWQTPSALSIETLKAIGKAADVIFLTAMPPRYQEQRRRLLDRLDLTFPLVATEEKKGPVMQMIHAARPLPSVFIDDMAHNLHSVRDHVENCLLIHMMPDSPLHQLAPKPDQPIVRATDWPHAAQMIDAYILSHIPHHRTAK</sequence>
<protein>
    <recommendedName>
        <fullName evidence="3">HAD family hydrolase</fullName>
    </recommendedName>
</protein>
<dbReference type="RefSeq" id="WP_184654930.1">
    <property type="nucleotide sequence ID" value="NZ_JACHBU010000004.1"/>
</dbReference>
<gene>
    <name evidence="1" type="ORF">F4695_002706</name>
</gene>
<accession>A0A7X0JLQ3</accession>
<dbReference type="Proteomes" id="UP000585437">
    <property type="component" value="Unassembled WGS sequence"/>
</dbReference>
<reference evidence="1 2" key="1">
    <citation type="submission" date="2020-08" db="EMBL/GenBank/DDBJ databases">
        <title>The Agave Microbiome: Exploring the role of microbial communities in plant adaptations to desert environments.</title>
        <authorList>
            <person name="Partida-Martinez L.P."/>
        </authorList>
    </citation>
    <scope>NUCLEOTIDE SEQUENCE [LARGE SCALE GENOMIC DNA]</scope>
    <source>
        <strain evidence="1 2">AS3.12</strain>
    </source>
</reference>
<keyword evidence="2" id="KW-1185">Reference proteome</keyword>